<dbReference type="Gramene" id="TraesCS4B02G277300.1">
    <property type="protein sequence ID" value="TraesCS4B02G277300.1.cds1"/>
    <property type="gene ID" value="TraesCS4B02G277300"/>
</dbReference>
<proteinExistence type="predicted"/>
<dbReference type="Pfam" id="PF08268">
    <property type="entry name" value="FBA_3"/>
    <property type="match status" value="1"/>
</dbReference>
<dbReference type="Gramene" id="TraesARI4B03G02404600.1">
    <property type="protein sequence ID" value="TraesARI4B03G02404600.1.CDS1"/>
    <property type="gene ID" value="TraesARI4B03G02404600"/>
</dbReference>
<dbReference type="InterPro" id="IPR050796">
    <property type="entry name" value="SCF_F-box_component"/>
</dbReference>
<accession>A0A3B6IUQ9</accession>
<dbReference type="Proteomes" id="UP000019116">
    <property type="component" value="Chromosome 4B"/>
</dbReference>
<dbReference type="Gramene" id="TraesSYM4B03G02394310.1">
    <property type="protein sequence ID" value="TraesSYM4B03G02394310.1.CDS1"/>
    <property type="gene ID" value="TraesSYM4B03G02394310"/>
</dbReference>
<dbReference type="Gramene" id="TraesLAC4B03G02320960.1">
    <property type="protein sequence ID" value="TraesLAC4B03G02320960.1.CDS1"/>
    <property type="gene ID" value="TraesLAC4B03G02320960"/>
</dbReference>
<dbReference type="KEGG" id="taes:123095214"/>
<dbReference type="Gramene" id="TraesCLE_scaffold_038377_01G000100.1">
    <property type="protein sequence ID" value="TraesCLE_scaffold_038377_01G000100.1"/>
    <property type="gene ID" value="TraesCLE_scaffold_038377_01G000100"/>
</dbReference>
<dbReference type="InterPro" id="IPR013187">
    <property type="entry name" value="F-box-assoc_dom_typ3"/>
</dbReference>
<dbReference type="OMA" id="CYRNGDN"/>
<reference evidence="2" key="1">
    <citation type="submission" date="2018-08" db="EMBL/GenBank/DDBJ databases">
        <authorList>
            <person name="Rossello M."/>
        </authorList>
    </citation>
    <scope>NUCLEOTIDE SEQUENCE [LARGE SCALE GENOMIC DNA]</scope>
    <source>
        <strain evidence="2">cv. Chinese Spring</strain>
    </source>
</reference>
<keyword evidence="3" id="KW-1185">Reference proteome</keyword>
<feature type="domain" description="F-box" evidence="1">
    <location>
        <begin position="18"/>
        <end position="58"/>
    </location>
</feature>
<dbReference type="Gramene" id="TraesPARA_EIv1.0_1379850.1">
    <property type="protein sequence ID" value="TraesPARA_EIv1.0_1379850.1.CDS1"/>
    <property type="gene ID" value="TraesPARA_EIv1.0_1379850"/>
</dbReference>
<dbReference type="InterPro" id="IPR017451">
    <property type="entry name" value="F-box-assoc_interact_dom"/>
</dbReference>
<dbReference type="Gramene" id="TraesNOR4B03G02384890.1">
    <property type="protein sequence ID" value="TraesNOR4B03G02384890.1.CDS1"/>
    <property type="gene ID" value="TraesNOR4B03G02384890"/>
</dbReference>
<dbReference type="Gramene" id="TraesROB_scaffold_191522_01G000100.1">
    <property type="protein sequence ID" value="TraesROB_scaffold_191522_01G000100.1"/>
    <property type="gene ID" value="TraesROB_scaffold_191522_01G000100"/>
</dbReference>
<dbReference type="Gramene" id="TraesLDM4B03G02368190.1">
    <property type="protein sequence ID" value="TraesLDM4B03G02368190.1.CDS1"/>
    <property type="gene ID" value="TraesLDM4B03G02368190"/>
</dbReference>
<sequence length="381" mass="43072">MIDTMLQPGESVTEDTTLDDDVVTEILLRLPSASVLRSRVVCKAWHRITTDPSFLAAHADRRPAELLVGSRGEPCFLDTIPLSLQLDDLTRRRSQLHCPKHCEIGALLGCCDGLLLFQKSRESLFRSDFFVCNPVTKQGARLDLKPPSCPDVARLCGFYRHGPSGEHRLLVLANELKPGLPAHYVYSLAAAVTASSQLPRRLGPVADGVVVDEVAYFINHYAHHRGKIHWTIHPLARSAEKILAFDTVSEDFRLISCPPWPRDHYRNEDLCLLELDGTLAVTAPEFDGDTTELWVLEDYDDDQSWLHRFRIVLPPRFSPHWWTGTGAPNVVFVGSYLNNFKALYNLTEKRIIKQIEFVNGTPVYCYLFKDSLVPHAFLNPY</sequence>
<dbReference type="Gramene" id="TraesWEE_scaffold_119782_01G000100.1">
    <property type="protein sequence ID" value="TraesWEE_scaffold_119782_01G000100.1"/>
    <property type="gene ID" value="TraesWEE_scaffold_119782_01G000100"/>
</dbReference>
<dbReference type="Gramene" id="TraesMAC4B03G02366830.1">
    <property type="protein sequence ID" value="TraesMAC4B03G02366830.1.CDS1"/>
    <property type="gene ID" value="TraesMAC4B03G02366830"/>
</dbReference>
<dbReference type="CDD" id="cd22157">
    <property type="entry name" value="F-box_AtFBW1-like"/>
    <property type="match status" value="1"/>
</dbReference>
<dbReference type="EnsemblPlants" id="TraesCS4B02G277300.1">
    <property type="protein sequence ID" value="TraesCS4B02G277300.1.cds1"/>
    <property type="gene ID" value="TraesCS4B02G277300"/>
</dbReference>
<dbReference type="AlphaFoldDB" id="A0A3B6IUQ9"/>
<dbReference type="InterPro" id="IPR001810">
    <property type="entry name" value="F-box_dom"/>
</dbReference>
<dbReference type="OrthoDB" id="670864at2759"/>
<protein>
    <recommendedName>
        <fullName evidence="1">F-box domain-containing protein</fullName>
    </recommendedName>
</protein>
<dbReference type="Gramene" id="TraesJAG4B03G02365350.1">
    <property type="protein sequence ID" value="TraesJAG4B03G02365350.1.CDS1"/>
    <property type="gene ID" value="TraesJAG4B03G02365350"/>
</dbReference>
<dbReference type="STRING" id="4565.A0A3B6IUQ9"/>
<dbReference type="RefSeq" id="XP_044372947.1">
    <property type="nucleotide sequence ID" value="XM_044517012.1"/>
</dbReference>
<dbReference type="Gene3D" id="1.20.1280.50">
    <property type="match status" value="1"/>
</dbReference>
<dbReference type="Gramene" id="TraesSYM4A03G02093900.1">
    <property type="protein sequence ID" value="TraesSYM4A03G02093900.1.CDS1"/>
    <property type="gene ID" value="TraesSYM4A03G02093900"/>
</dbReference>
<dbReference type="Gramene" id="TraesSTA4B03G02361870.1">
    <property type="protein sequence ID" value="TraesSTA4B03G02361870.1.CDS1"/>
    <property type="gene ID" value="TraesSTA4B03G02361870"/>
</dbReference>
<dbReference type="Gramene" id="TraesCS4B03G0735400.1">
    <property type="protein sequence ID" value="TraesCS4B03G0735400.1.CDS1"/>
    <property type="gene ID" value="TraesCS4B03G0735400"/>
</dbReference>
<dbReference type="SUPFAM" id="SSF81383">
    <property type="entry name" value="F-box domain"/>
    <property type="match status" value="1"/>
</dbReference>
<evidence type="ECO:0000313" key="2">
    <source>
        <dbReference type="EnsemblPlants" id="TraesCS4B02G277300.1.cds1"/>
    </source>
</evidence>
<dbReference type="Gramene" id="TraesJUL4B03G02386520.1">
    <property type="protein sequence ID" value="TraesJUL4B03G02386520.1.CDS1"/>
    <property type="gene ID" value="TraesJUL4B03G02386520"/>
</dbReference>
<dbReference type="PANTHER" id="PTHR31672">
    <property type="entry name" value="BNACNNG10540D PROTEIN"/>
    <property type="match status" value="1"/>
</dbReference>
<dbReference type="Gramene" id="TraesCAD_scaffold_001346_01G000100.1">
    <property type="protein sequence ID" value="TraesCAD_scaffold_001346_01G000100.1"/>
    <property type="gene ID" value="TraesCAD_scaffold_001346_01G000100"/>
</dbReference>
<evidence type="ECO:0000259" key="1">
    <source>
        <dbReference type="SMART" id="SM00256"/>
    </source>
</evidence>
<evidence type="ECO:0000313" key="3">
    <source>
        <dbReference type="Proteomes" id="UP000019116"/>
    </source>
</evidence>
<name>A0A3B6IUQ9_WHEAT</name>
<dbReference type="PANTHER" id="PTHR31672:SF2">
    <property type="entry name" value="F-BOX DOMAIN-CONTAINING PROTEIN"/>
    <property type="match status" value="1"/>
</dbReference>
<dbReference type="NCBIfam" id="TIGR01640">
    <property type="entry name" value="F_box_assoc_1"/>
    <property type="match status" value="1"/>
</dbReference>
<dbReference type="InterPro" id="IPR036047">
    <property type="entry name" value="F-box-like_dom_sf"/>
</dbReference>
<organism evidence="2">
    <name type="scientific">Triticum aestivum</name>
    <name type="common">Wheat</name>
    <dbReference type="NCBI Taxonomy" id="4565"/>
    <lineage>
        <taxon>Eukaryota</taxon>
        <taxon>Viridiplantae</taxon>
        <taxon>Streptophyta</taxon>
        <taxon>Embryophyta</taxon>
        <taxon>Tracheophyta</taxon>
        <taxon>Spermatophyta</taxon>
        <taxon>Magnoliopsida</taxon>
        <taxon>Liliopsida</taxon>
        <taxon>Poales</taxon>
        <taxon>Poaceae</taxon>
        <taxon>BOP clade</taxon>
        <taxon>Pooideae</taxon>
        <taxon>Triticodae</taxon>
        <taxon>Triticeae</taxon>
        <taxon>Triticinae</taxon>
        <taxon>Triticum</taxon>
    </lineage>
</organism>
<gene>
    <name evidence="2" type="primary">LOC123095214</name>
</gene>
<dbReference type="GeneID" id="123095214"/>
<dbReference type="SMART" id="SM00256">
    <property type="entry name" value="FBOX"/>
    <property type="match status" value="1"/>
</dbReference>
<dbReference type="Pfam" id="PF00646">
    <property type="entry name" value="F-box"/>
    <property type="match status" value="1"/>
</dbReference>
<reference evidence="2" key="2">
    <citation type="submission" date="2018-10" db="UniProtKB">
        <authorList>
            <consortium name="EnsemblPlants"/>
        </authorList>
    </citation>
    <scope>IDENTIFICATION</scope>
</reference>